<comment type="subunit">
    <text evidence="11">Component of the replication restart primosome.</text>
</comment>
<keyword evidence="6 11" id="KW-0347">Helicase</keyword>
<dbReference type="EMBL" id="BSSU01000015">
    <property type="protein sequence ID" value="GLX83438.1"/>
    <property type="molecule type" value="Genomic_DNA"/>
</dbReference>
<protein>
    <recommendedName>
        <fullName evidence="11">Replication restart protein PriA</fullName>
    </recommendedName>
    <alternativeName>
        <fullName evidence="11">ATP-dependent DNA helicase PriA</fullName>
        <ecNumber evidence="11">5.6.2.4</ecNumber>
    </alternativeName>
    <alternativeName>
        <fullName evidence="11">DNA 3'-5' helicase PriA</fullName>
    </alternativeName>
</protein>
<evidence type="ECO:0000313" key="15">
    <source>
        <dbReference type="Proteomes" id="UP001157133"/>
    </source>
</evidence>
<feature type="binding site" evidence="11">
    <location>
        <position position="484"/>
    </location>
    <ligand>
        <name>Zn(2+)</name>
        <dbReference type="ChEBI" id="CHEBI:29105"/>
        <label>1</label>
    </ligand>
</feature>
<evidence type="ECO:0000259" key="12">
    <source>
        <dbReference type="PROSITE" id="PS51192"/>
    </source>
</evidence>
<keyword evidence="9 11" id="KW-0238">DNA-binding</keyword>
<reference evidence="14 15" key="1">
    <citation type="submission" date="2023-03" db="EMBL/GenBank/DDBJ databases">
        <title>Draft genome sequence of Thalassotalea eurytherma JCM 18482T.</title>
        <authorList>
            <person name="Sawabe T."/>
        </authorList>
    </citation>
    <scope>NUCLEOTIDE SEQUENCE [LARGE SCALE GENOMIC DNA]</scope>
    <source>
        <strain evidence="14 15">JCM 18482</strain>
    </source>
</reference>
<comment type="cofactor">
    <cofactor evidence="11">
        <name>Zn(2+)</name>
        <dbReference type="ChEBI" id="CHEBI:29105"/>
    </cofactor>
    <text evidence="11">Binds 2 zinc ions per subunit.</text>
</comment>
<comment type="function">
    <text evidence="11">Initiates the restart of stalled replication forks, which reloads the replicative helicase on sites other than the origin of replication. Recognizes and binds to abandoned replication forks and remodels them to uncover a helicase loading site. Promotes assembly of the primosome at these replication forks.</text>
</comment>
<evidence type="ECO:0000256" key="7">
    <source>
        <dbReference type="ARBA" id="ARBA00022833"/>
    </source>
</evidence>
<feature type="binding site" evidence="11">
    <location>
        <position position="453"/>
    </location>
    <ligand>
        <name>Zn(2+)</name>
        <dbReference type="ChEBI" id="CHEBI:29105"/>
        <label>2</label>
    </ligand>
</feature>
<keyword evidence="10 11" id="KW-0413">Isomerase</keyword>
<dbReference type="Gene3D" id="3.40.50.300">
    <property type="entry name" value="P-loop containing nucleotide triphosphate hydrolases"/>
    <property type="match status" value="2"/>
</dbReference>
<feature type="binding site" evidence="11">
    <location>
        <position position="471"/>
    </location>
    <ligand>
        <name>Zn(2+)</name>
        <dbReference type="ChEBI" id="CHEBI:29105"/>
        <label>2</label>
    </ligand>
</feature>
<dbReference type="InterPro" id="IPR041236">
    <property type="entry name" value="PriA_C"/>
</dbReference>
<dbReference type="Proteomes" id="UP001157133">
    <property type="component" value="Unassembled WGS sequence"/>
</dbReference>
<dbReference type="InterPro" id="IPR042115">
    <property type="entry name" value="PriA_3primeBD_sf"/>
</dbReference>
<dbReference type="Pfam" id="PF00271">
    <property type="entry name" value="Helicase_C"/>
    <property type="match status" value="1"/>
</dbReference>
<proteinExistence type="inferred from homology"/>
<evidence type="ECO:0000256" key="4">
    <source>
        <dbReference type="ARBA" id="ARBA00022741"/>
    </source>
</evidence>
<evidence type="ECO:0000256" key="9">
    <source>
        <dbReference type="ARBA" id="ARBA00023125"/>
    </source>
</evidence>
<dbReference type="InterPro" id="IPR027417">
    <property type="entry name" value="P-loop_NTPase"/>
</dbReference>
<keyword evidence="4 11" id="KW-0547">Nucleotide-binding</keyword>
<evidence type="ECO:0000259" key="13">
    <source>
        <dbReference type="PROSITE" id="PS51194"/>
    </source>
</evidence>
<dbReference type="Pfam" id="PF18074">
    <property type="entry name" value="PriA_C"/>
    <property type="match status" value="1"/>
</dbReference>
<feature type="binding site" evidence="11">
    <location>
        <position position="468"/>
    </location>
    <ligand>
        <name>Zn(2+)</name>
        <dbReference type="ChEBI" id="CHEBI:29105"/>
        <label>2</label>
    </ligand>
</feature>
<evidence type="ECO:0000256" key="5">
    <source>
        <dbReference type="ARBA" id="ARBA00022801"/>
    </source>
</evidence>
<keyword evidence="15" id="KW-1185">Reference proteome</keyword>
<evidence type="ECO:0000256" key="1">
    <source>
        <dbReference type="ARBA" id="ARBA00022515"/>
    </source>
</evidence>
<keyword evidence="5 11" id="KW-0378">Hydrolase</keyword>
<dbReference type="HAMAP" id="MF_00983">
    <property type="entry name" value="PriA"/>
    <property type="match status" value="1"/>
</dbReference>
<comment type="catalytic activity">
    <reaction evidence="11">
        <text>ATP + H2O = ADP + phosphate + H(+)</text>
        <dbReference type="Rhea" id="RHEA:13065"/>
        <dbReference type="ChEBI" id="CHEBI:15377"/>
        <dbReference type="ChEBI" id="CHEBI:15378"/>
        <dbReference type="ChEBI" id="CHEBI:30616"/>
        <dbReference type="ChEBI" id="CHEBI:43474"/>
        <dbReference type="ChEBI" id="CHEBI:456216"/>
        <dbReference type="EC" id="5.6.2.4"/>
    </reaction>
</comment>
<evidence type="ECO:0000256" key="3">
    <source>
        <dbReference type="ARBA" id="ARBA00022723"/>
    </source>
</evidence>
<feature type="binding site" evidence="11">
    <location>
        <position position="481"/>
    </location>
    <ligand>
        <name>Zn(2+)</name>
        <dbReference type="ChEBI" id="CHEBI:29105"/>
        <label>1</label>
    </ligand>
</feature>
<evidence type="ECO:0000256" key="2">
    <source>
        <dbReference type="ARBA" id="ARBA00022705"/>
    </source>
</evidence>
<evidence type="ECO:0000256" key="10">
    <source>
        <dbReference type="ARBA" id="ARBA00023235"/>
    </source>
</evidence>
<feature type="binding site" evidence="11">
    <location>
        <position position="444"/>
    </location>
    <ligand>
        <name>Zn(2+)</name>
        <dbReference type="ChEBI" id="CHEBI:29105"/>
        <label>1</label>
    </ligand>
</feature>
<gene>
    <name evidence="11 14" type="primary">priA</name>
    <name evidence="14" type="ORF">theurythT_28910</name>
</gene>
<keyword evidence="2 11" id="KW-0235">DNA replication</keyword>
<dbReference type="PROSITE" id="PS51194">
    <property type="entry name" value="HELICASE_CTER"/>
    <property type="match status" value="1"/>
</dbReference>
<dbReference type="SMART" id="SM00490">
    <property type="entry name" value="HELICc"/>
    <property type="match status" value="1"/>
</dbReference>
<feature type="binding site" evidence="11">
    <location>
        <position position="450"/>
    </location>
    <ligand>
        <name>Zn(2+)</name>
        <dbReference type="ChEBI" id="CHEBI:29105"/>
        <label>2</label>
    </ligand>
</feature>
<dbReference type="SMART" id="SM00487">
    <property type="entry name" value="DEXDc"/>
    <property type="match status" value="1"/>
</dbReference>
<dbReference type="RefSeq" id="WP_284208871.1">
    <property type="nucleotide sequence ID" value="NZ_BSSU01000015.1"/>
</dbReference>
<dbReference type="InterPro" id="IPR011545">
    <property type="entry name" value="DEAD/DEAH_box_helicase_dom"/>
</dbReference>
<dbReference type="NCBIfam" id="NF004067">
    <property type="entry name" value="PRK05580.1-4"/>
    <property type="match status" value="1"/>
</dbReference>
<keyword evidence="8 11" id="KW-0067">ATP-binding</keyword>
<dbReference type="NCBIfam" id="NF004065">
    <property type="entry name" value="PRK05580.1-1"/>
    <property type="match status" value="1"/>
</dbReference>
<comment type="caution">
    <text evidence="14">The sequence shown here is derived from an EMBL/GenBank/DDBJ whole genome shotgun (WGS) entry which is preliminary data.</text>
</comment>
<dbReference type="Pfam" id="PF17764">
    <property type="entry name" value="PriA_3primeBD"/>
    <property type="match status" value="1"/>
</dbReference>
<evidence type="ECO:0000256" key="11">
    <source>
        <dbReference type="HAMAP-Rule" id="MF_00983"/>
    </source>
</evidence>
<dbReference type="InterPro" id="IPR005259">
    <property type="entry name" value="PriA"/>
</dbReference>
<keyword evidence="7 11" id="KW-0862">Zinc</keyword>
<dbReference type="InterPro" id="IPR041222">
    <property type="entry name" value="PriA_3primeBD"/>
</dbReference>
<accession>A0ABQ6H5J9</accession>
<name>A0ABQ6H5J9_9GAMM</name>
<comment type="similarity">
    <text evidence="11">Belongs to the helicase family. PriA subfamily.</text>
</comment>
<comment type="catalytic activity">
    <reaction evidence="11">
        <text>Couples ATP hydrolysis with the unwinding of duplex DNA by translocating in the 3'-5' direction.</text>
        <dbReference type="EC" id="5.6.2.4"/>
    </reaction>
</comment>
<evidence type="ECO:0000313" key="14">
    <source>
        <dbReference type="EMBL" id="GLX83438.1"/>
    </source>
</evidence>
<dbReference type="CDD" id="cd17929">
    <property type="entry name" value="DEXHc_priA"/>
    <property type="match status" value="1"/>
</dbReference>
<feature type="binding site" evidence="11">
    <location>
        <position position="441"/>
    </location>
    <ligand>
        <name>Zn(2+)</name>
        <dbReference type="ChEBI" id="CHEBI:29105"/>
        <label>1</label>
    </ligand>
</feature>
<dbReference type="EC" id="5.6.2.4" evidence="11"/>
<organism evidence="14 15">
    <name type="scientific">Thalassotalea eurytherma</name>
    <dbReference type="NCBI Taxonomy" id="1144278"/>
    <lineage>
        <taxon>Bacteria</taxon>
        <taxon>Pseudomonadati</taxon>
        <taxon>Pseudomonadota</taxon>
        <taxon>Gammaproteobacteria</taxon>
        <taxon>Alteromonadales</taxon>
        <taxon>Colwelliaceae</taxon>
        <taxon>Thalassotalea</taxon>
    </lineage>
</organism>
<feature type="domain" description="Helicase C-terminal" evidence="13">
    <location>
        <begin position="476"/>
        <end position="635"/>
    </location>
</feature>
<dbReference type="Pfam" id="PF00270">
    <property type="entry name" value="DEAD"/>
    <property type="match status" value="1"/>
</dbReference>
<evidence type="ECO:0000256" key="8">
    <source>
        <dbReference type="ARBA" id="ARBA00022840"/>
    </source>
</evidence>
<dbReference type="NCBIfam" id="TIGR00595">
    <property type="entry name" value="priA"/>
    <property type="match status" value="1"/>
</dbReference>
<dbReference type="InterPro" id="IPR014001">
    <property type="entry name" value="Helicase_ATP-bd"/>
</dbReference>
<dbReference type="CDD" id="cd18804">
    <property type="entry name" value="SF2_C_priA"/>
    <property type="match status" value="1"/>
</dbReference>
<keyword evidence="1 11" id="KW-0639">Primosome</keyword>
<dbReference type="PANTHER" id="PTHR30580">
    <property type="entry name" value="PRIMOSOMAL PROTEIN N"/>
    <property type="match status" value="1"/>
</dbReference>
<feature type="domain" description="Helicase ATP-binding" evidence="12">
    <location>
        <begin position="216"/>
        <end position="382"/>
    </location>
</feature>
<dbReference type="Gene3D" id="3.40.1440.60">
    <property type="entry name" value="PriA, 3(prime) DNA-binding domain"/>
    <property type="match status" value="1"/>
</dbReference>
<keyword evidence="3 11" id="KW-0479">Metal-binding</keyword>
<dbReference type="SUPFAM" id="SSF52540">
    <property type="entry name" value="P-loop containing nucleoside triphosphate hydrolases"/>
    <property type="match status" value="1"/>
</dbReference>
<dbReference type="InterPro" id="IPR001650">
    <property type="entry name" value="Helicase_C-like"/>
</dbReference>
<sequence>MADIFVEVAIPVPLRQLFTYAVPDTLHTNDIVLGERVVVPFGPRKVVGVITKTSNDCDLEKIKPILSRVTDKYHFDANLLKLLHTAANYYHHPIGDVMQQALPVPLRNINQPTIEPEKEYLASSEIPPTESERSKLAKKAPKQSELYDVVEQSHGITWPELRTLGYSKAQLNSLLKKQWLIEQARPDKVFTWHEASLNESNKLSLNAEQAVVVSAINQTTEFACHLLEGVTGSGKTEVYLQTIEQVLSNNKQVLILVPEIGLTPQTLSRFEKRFSVPIYLHHSALNNSEKLATWLAAQNGSAAIIIGTRSAIFTPLKKLGLIVIDEEHDSSLKQQDSFRYHGRDIAILRAKQLNIPVILGTATPSLESLQNALNGKYHHHQLTKRAGNSTLAPITLIDIAQQQVDQGFSGTLTHEIKQTIKRGEQVLIFINRRGFAQALTCKECHWIAMCERCHKPFTLHKNDQQLVCHHCGNQHSTPHQCHDCGSVRLEGIGLGTEQVEEKLAELFEDANIIRIDRDSTRKKGELTRMLEAINNNEYNVLVGTQMLAKGHHFPNVTLVAVLGADGALFSHDFRAPEHLAQLLVQVSGRAGRASKPGKVLVQTNFPQHALLQDLVNNGYHHFAKFALVERQQALLPPFTFQALIRAEANYPSYPQKFLADLTQFATSDCMMAGPMPAPMEKRAGKYRFHLMIQSKGRTALHQLLQLMIVNIPSLESSKKVRWSIDIDPQDLTW</sequence>
<dbReference type="PROSITE" id="PS51192">
    <property type="entry name" value="HELICASE_ATP_BIND_1"/>
    <property type="match status" value="1"/>
</dbReference>
<evidence type="ECO:0000256" key="6">
    <source>
        <dbReference type="ARBA" id="ARBA00022806"/>
    </source>
</evidence>
<dbReference type="PANTHER" id="PTHR30580:SF0">
    <property type="entry name" value="PRIMOSOMAL PROTEIN N"/>
    <property type="match status" value="1"/>
</dbReference>